<name>A0AAE0V3T5_9TELE</name>
<reference evidence="2" key="1">
    <citation type="submission" date="2023-06" db="EMBL/GenBank/DDBJ databases">
        <title>Male Hemibagrus guttatus genome.</title>
        <authorList>
            <person name="Bian C."/>
        </authorList>
    </citation>
    <scope>NUCLEOTIDE SEQUENCE</scope>
    <source>
        <strain evidence="2">Male_cb2023</strain>
        <tissue evidence="2">Muscle</tissue>
    </source>
</reference>
<evidence type="ECO:0000256" key="1">
    <source>
        <dbReference type="SAM" id="MobiDB-lite"/>
    </source>
</evidence>
<evidence type="ECO:0000313" key="2">
    <source>
        <dbReference type="EMBL" id="KAK3533149.1"/>
    </source>
</evidence>
<protein>
    <submittedName>
        <fullName evidence="2">Uncharacterized protein</fullName>
    </submittedName>
</protein>
<feature type="compositionally biased region" description="Basic residues" evidence="1">
    <location>
        <begin position="1"/>
        <end position="19"/>
    </location>
</feature>
<keyword evidence="3" id="KW-1185">Reference proteome</keyword>
<feature type="non-terminal residue" evidence="2">
    <location>
        <position position="112"/>
    </location>
</feature>
<feature type="compositionally biased region" description="Polar residues" evidence="1">
    <location>
        <begin position="42"/>
        <end position="64"/>
    </location>
</feature>
<accession>A0AAE0V3T5</accession>
<dbReference type="Proteomes" id="UP001274896">
    <property type="component" value="Unassembled WGS sequence"/>
</dbReference>
<organism evidence="2 3">
    <name type="scientific">Hemibagrus guttatus</name>
    <dbReference type="NCBI Taxonomy" id="175788"/>
    <lineage>
        <taxon>Eukaryota</taxon>
        <taxon>Metazoa</taxon>
        <taxon>Chordata</taxon>
        <taxon>Craniata</taxon>
        <taxon>Vertebrata</taxon>
        <taxon>Euteleostomi</taxon>
        <taxon>Actinopterygii</taxon>
        <taxon>Neopterygii</taxon>
        <taxon>Teleostei</taxon>
        <taxon>Ostariophysi</taxon>
        <taxon>Siluriformes</taxon>
        <taxon>Bagridae</taxon>
        <taxon>Hemibagrus</taxon>
    </lineage>
</organism>
<proteinExistence type="predicted"/>
<feature type="compositionally biased region" description="Basic and acidic residues" evidence="1">
    <location>
        <begin position="20"/>
        <end position="41"/>
    </location>
</feature>
<feature type="region of interest" description="Disordered" evidence="1">
    <location>
        <begin position="1"/>
        <end position="88"/>
    </location>
</feature>
<sequence>MKKTTRRKEKLVKNKRKKDYNKEKLKEERAAEGKGEREKDNINNNEQTMEQDTQWTEMGTSDGFNTLLGDVEGYGQGEMDQNEETDIGKKIKMDNMVKDRGGKGQIRRRALK</sequence>
<comment type="caution">
    <text evidence="2">The sequence shown here is derived from an EMBL/GenBank/DDBJ whole genome shotgun (WGS) entry which is preliminary data.</text>
</comment>
<gene>
    <name evidence="2" type="ORF">QTP70_011139</name>
</gene>
<dbReference type="EMBL" id="JAUCMX010000010">
    <property type="protein sequence ID" value="KAK3533149.1"/>
    <property type="molecule type" value="Genomic_DNA"/>
</dbReference>
<evidence type="ECO:0000313" key="3">
    <source>
        <dbReference type="Proteomes" id="UP001274896"/>
    </source>
</evidence>
<dbReference type="AlphaFoldDB" id="A0AAE0V3T5"/>